<protein>
    <submittedName>
        <fullName evidence="2">Uncharacterized protein</fullName>
    </submittedName>
</protein>
<feature type="compositionally biased region" description="Low complexity" evidence="1">
    <location>
        <begin position="168"/>
        <end position="184"/>
    </location>
</feature>
<accession>A0A5M3W2Q2</accession>
<evidence type="ECO:0000256" key="1">
    <source>
        <dbReference type="SAM" id="MobiDB-lite"/>
    </source>
</evidence>
<evidence type="ECO:0000313" key="3">
    <source>
        <dbReference type="Proteomes" id="UP000334990"/>
    </source>
</evidence>
<proteinExistence type="predicted"/>
<organism evidence="2 3">
    <name type="scientific">Acrocarpospora corrugata</name>
    <dbReference type="NCBI Taxonomy" id="35763"/>
    <lineage>
        <taxon>Bacteria</taxon>
        <taxon>Bacillati</taxon>
        <taxon>Actinomycetota</taxon>
        <taxon>Actinomycetes</taxon>
        <taxon>Streptosporangiales</taxon>
        <taxon>Streptosporangiaceae</taxon>
        <taxon>Acrocarpospora</taxon>
    </lineage>
</organism>
<dbReference type="Proteomes" id="UP000334990">
    <property type="component" value="Unassembled WGS sequence"/>
</dbReference>
<dbReference type="AlphaFoldDB" id="A0A5M3W2Q2"/>
<feature type="region of interest" description="Disordered" evidence="1">
    <location>
        <begin position="138"/>
        <end position="211"/>
    </location>
</feature>
<comment type="caution">
    <text evidence="2">The sequence shown here is derived from an EMBL/GenBank/DDBJ whole genome shotgun (WGS) entry which is preliminary data.</text>
</comment>
<keyword evidence="3" id="KW-1185">Reference proteome</keyword>
<reference evidence="2 3" key="1">
    <citation type="submission" date="2019-10" db="EMBL/GenBank/DDBJ databases">
        <title>Whole genome shotgun sequence of Acrocarpospora corrugata NBRC 13972.</title>
        <authorList>
            <person name="Ichikawa N."/>
            <person name="Kimura A."/>
            <person name="Kitahashi Y."/>
            <person name="Komaki H."/>
            <person name="Oguchi A."/>
        </authorList>
    </citation>
    <scope>NUCLEOTIDE SEQUENCE [LARGE SCALE GENOMIC DNA]</scope>
    <source>
        <strain evidence="2 3">NBRC 13972</strain>
    </source>
</reference>
<sequence length="211" mass="22410">MSPSDEPGAGEADLEERIRDILEEGGERGERLRTELAGVLAEIGAVGAAVQAAVEAGGRDLQTALATGLEELGTRFGEFGFVLADLRAELRSIQAGMDEQGAHLLRVIADLEISVGLQYRQAADSRLLLDQVAALRDRGTPPAGSAGSRWTGGSPYGDSCRSGRRTPRCSTGGSSSPPGSWPRWRNVRASRGRWSSPARPGWASRRCRGRG</sequence>
<dbReference type="EMBL" id="BLAD01000047">
    <property type="protein sequence ID" value="GES00878.1"/>
    <property type="molecule type" value="Genomic_DNA"/>
</dbReference>
<gene>
    <name evidence="2" type="ORF">Acor_29420</name>
</gene>
<name>A0A5M3W2Q2_9ACTN</name>
<evidence type="ECO:0000313" key="2">
    <source>
        <dbReference type="EMBL" id="GES00878.1"/>
    </source>
</evidence>